<evidence type="ECO:0008006" key="4">
    <source>
        <dbReference type="Google" id="ProtNLM"/>
    </source>
</evidence>
<name>A0A356W9F7_9PROT</name>
<evidence type="ECO:0000313" key="2">
    <source>
        <dbReference type="EMBL" id="HBQ50319.1"/>
    </source>
</evidence>
<feature type="region of interest" description="Disordered" evidence="1">
    <location>
        <begin position="170"/>
        <end position="222"/>
    </location>
</feature>
<evidence type="ECO:0000256" key="1">
    <source>
        <dbReference type="SAM" id="MobiDB-lite"/>
    </source>
</evidence>
<sequence>MIIRERRLGTVGRVLAYVTRSGRYLDRADEVAGQAYLLNAGLTGVGDIPLPDAMAVVTACANSRPGLKNRALHLVISPAPDHAERCGPAQSRQDCLTTLTRAMRAIGAEDRIALAVFHGAGHGRDKAQHLHAVIALPSPETGKSVPQHCLRERLKAVALQVRQEIDLTLSRDMDIPQPQEQNAETSSTRENDADRTLAPAQPEPPQHAPREIRKKRRRQRVK</sequence>
<dbReference type="AlphaFoldDB" id="A0A356W9F7"/>
<organism evidence="2 3">
    <name type="scientific">Hyphomonas atlantica</name>
    <dbReference type="NCBI Taxonomy" id="1280948"/>
    <lineage>
        <taxon>Bacteria</taxon>
        <taxon>Pseudomonadati</taxon>
        <taxon>Pseudomonadota</taxon>
        <taxon>Alphaproteobacteria</taxon>
        <taxon>Hyphomonadales</taxon>
        <taxon>Hyphomonadaceae</taxon>
        <taxon>Hyphomonas</taxon>
    </lineage>
</organism>
<dbReference type="EMBL" id="DOGS01000319">
    <property type="protein sequence ID" value="HBQ50319.1"/>
    <property type="molecule type" value="Genomic_DNA"/>
</dbReference>
<feature type="non-terminal residue" evidence="2">
    <location>
        <position position="222"/>
    </location>
</feature>
<comment type="caution">
    <text evidence="2">The sequence shown here is derived from an EMBL/GenBank/DDBJ whole genome shotgun (WGS) entry which is preliminary data.</text>
</comment>
<proteinExistence type="predicted"/>
<protein>
    <recommendedName>
        <fullName evidence="4">Relaxase</fullName>
    </recommendedName>
</protein>
<gene>
    <name evidence="2" type="ORF">DD728_15830</name>
</gene>
<evidence type="ECO:0000313" key="3">
    <source>
        <dbReference type="Proteomes" id="UP000263957"/>
    </source>
</evidence>
<accession>A0A356W9F7</accession>
<reference evidence="2 3" key="1">
    <citation type="journal article" date="2018" name="Nat. Biotechnol.">
        <title>A standardized bacterial taxonomy based on genome phylogeny substantially revises the tree of life.</title>
        <authorList>
            <person name="Parks D.H."/>
            <person name="Chuvochina M."/>
            <person name="Waite D.W."/>
            <person name="Rinke C."/>
            <person name="Skarshewski A."/>
            <person name="Chaumeil P.A."/>
            <person name="Hugenholtz P."/>
        </authorList>
    </citation>
    <scope>NUCLEOTIDE SEQUENCE [LARGE SCALE GENOMIC DNA]</scope>
    <source>
        <strain evidence="2">UBA10378</strain>
    </source>
</reference>
<feature type="compositionally biased region" description="Basic residues" evidence="1">
    <location>
        <begin position="212"/>
        <end position="222"/>
    </location>
</feature>
<dbReference type="Proteomes" id="UP000263957">
    <property type="component" value="Unassembled WGS sequence"/>
</dbReference>